<evidence type="ECO:0000256" key="6">
    <source>
        <dbReference type="SAM" id="Coils"/>
    </source>
</evidence>
<dbReference type="PANTHER" id="PTHR12663:SF0">
    <property type="entry name" value="PRECOCIOUS DISSOCIATION OF SISTERS 5, ISOFORM A"/>
    <property type="match status" value="1"/>
</dbReference>
<dbReference type="Gene3D" id="1.25.10.10">
    <property type="entry name" value="Leucine-rich Repeat Variant"/>
    <property type="match status" value="1"/>
</dbReference>
<organism evidence="8 9">
    <name type="scientific">Lobosporangium transversale</name>
    <dbReference type="NCBI Taxonomy" id="64571"/>
    <lineage>
        <taxon>Eukaryota</taxon>
        <taxon>Fungi</taxon>
        <taxon>Fungi incertae sedis</taxon>
        <taxon>Mucoromycota</taxon>
        <taxon>Mortierellomycotina</taxon>
        <taxon>Mortierellomycetes</taxon>
        <taxon>Mortierellales</taxon>
        <taxon>Mortierellaceae</taxon>
        <taxon>Lobosporangium</taxon>
    </lineage>
</organism>
<keyword evidence="4" id="KW-0539">Nucleus</keyword>
<feature type="compositionally biased region" description="Basic and acidic residues" evidence="7">
    <location>
        <begin position="1113"/>
        <end position="1129"/>
    </location>
</feature>
<dbReference type="GO" id="GO:0000785">
    <property type="term" value="C:chromatin"/>
    <property type="evidence" value="ECO:0007669"/>
    <property type="project" value="TreeGrafter"/>
</dbReference>
<dbReference type="Proteomes" id="UP000193648">
    <property type="component" value="Unassembled WGS sequence"/>
</dbReference>
<evidence type="ECO:0000256" key="7">
    <source>
        <dbReference type="SAM" id="MobiDB-lite"/>
    </source>
</evidence>
<dbReference type="RefSeq" id="XP_021882824.1">
    <property type="nucleotide sequence ID" value="XM_022021413.1"/>
</dbReference>
<dbReference type="GO" id="GO:0006281">
    <property type="term" value="P:DNA repair"/>
    <property type="evidence" value="ECO:0007669"/>
    <property type="project" value="TreeGrafter"/>
</dbReference>
<comment type="caution">
    <text evidence="8">The sequence shown here is derived from an EMBL/GenBank/DDBJ whole genome shotgun (WGS) entry which is preliminary data.</text>
</comment>
<dbReference type="SUPFAM" id="SSF48371">
    <property type="entry name" value="ARM repeat"/>
    <property type="match status" value="1"/>
</dbReference>
<keyword evidence="2" id="KW-0132">Cell division</keyword>
<proteinExistence type="predicted"/>
<dbReference type="Pfam" id="PF20168">
    <property type="entry name" value="PDS5"/>
    <property type="match status" value="1"/>
</dbReference>
<evidence type="ECO:0000313" key="9">
    <source>
        <dbReference type="Proteomes" id="UP000193648"/>
    </source>
</evidence>
<dbReference type="InterPro" id="IPR016024">
    <property type="entry name" value="ARM-type_fold"/>
</dbReference>
<keyword evidence="5" id="KW-0131">Cell cycle</keyword>
<gene>
    <name evidence="8" type="ORF">BCR41DRAFT_320820</name>
</gene>
<dbReference type="EMBL" id="MCFF01000012">
    <property type="protein sequence ID" value="ORZ20915.1"/>
    <property type="molecule type" value="Genomic_DNA"/>
</dbReference>
<keyword evidence="6" id="KW-0175">Coiled coil</keyword>
<dbReference type="FunCoup" id="A0A1Y2GT92">
    <property type="interactions" value="593"/>
</dbReference>
<name>A0A1Y2GT92_9FUNG</name>
<dbReference type="GO" id="GO:0051301">
    <property type="term" value="P:cell division"/>
    <property type="evidence" value="ECO:0007669"/>
    <property type="project" value="UniProtKB-KW"/>
</dbReference>
<evidence type="ECO:0000256" key="1">
    <source>
        <dbReference type="ARBA" id="ARBA00004123"/>
    </source>
</evidence>
<dbReference type="AlphaFoldDB" id="A0A1Y2GT92"/>
<keyword evidence="3" id="KW-0498">Mitosis</keyword>
<dbReference type="CDD" id="cd19953">
    <property type="entry name" value="PDS5"/>
    <property type="match status" value="1"/>
</dbReference>
<dbReference type="GO" id="GO:0005634">
    <property type="term" value="C:nucleus"/>
    <property type="evidence" value="ECO:0007669"/>
    <property type="project" value="UniProtKB-SubCell"/>
</dbReference>
<accession>A0A1Y2GT92</accession>
<dbReference type="PANTHER" id="PTHR12663">
    <property type="entry name" value="ANDROGEN INDUCED INHIBITOR OF PROLIFERATION AS3 / PDS5-RELATED"/>
    <property type="match status" value="1"/>
</dbReference>
<dbReference type="InParanoid" id="A0A1Y2GT92"/>
<evidence type="ECO:0000256" key="3">
    <source>
        <dbReference type="ARBA" id="ARBA00022776"/>
    </source>
</evidence>
<evidence type="ECO:0000256" key="5">
    <source>
        <dbReference type="ARBA" id="ARBA00023306"/>
    </source>
</evidence>
<evidence type="ECO:0000256" key="2">
    <source>
        <dbReference type="ARBA" id="ARBA00022618"/>
    </source>
</evidence>
<reference evidence="8 9" key="1">
    <citation type="submission" date="2016-07" db="EMBL/GenBank/DDBJ databases">
        <title>Pervasive Adenine N6-methylation of Active Genes in Fungi.</title>
        <authorList>
            <consortium name="DOE Joint Genome Institute"/>
            <person name="Mondo S.J."/>
            <person name="Dannebaum R.O."/>
            <person name="Kuo R.C."/>
            <person name="Labutti K."/>
            <person name="Haridas S."/>
            <person name="Kuo A."/>
            <person name="Salamov A."/>
            <person name="Ahrendt S.R."/>
            <person name="Lipzen A."/>
            <person name="Sullivan W."/>
            <person name="Andreopoulos W.B."/>
            <person name="Clum A."/>
            <person name="Lindquist E."/>
            <person name="Daum C."/>
            <person name="Ramamoorthy G.K."/>
            <person name="Gryganskyi A."/>
            <person name="Culley D."/>
            <person name="Magnuson J.K."/>
            <person name="James T.Y."/>
            <person name="O'Malley M.A."/>
            <person name="Stajich J.E."/>
            <person name="Spatafora J.W."/>
            <person name="Visel A."/>
            <person name="Grigoriev I.V."/>
        </authorList>
    </citation>
    <scope>NUCLEOTIDE SEQUENCE [LARGE SCALE GENOMIC DNA]</scope>
    <source>
        <strain evidence="8 9">NRRL 3116</strain>
    </source>
</reference>
<dbReference type="GeneID" id="33563257"/>
<dbReference type="GO" id="GO:0007064">
    <property type="term" value="P:mitotic sister chromatid cohesion"/>
    <property type="evidence" value="ECO:0007669"/>
    <property type="project" value="InterPro"/>
</dbReference>
<protein>
    <submittedName>
        <fullName evidence="8">Armadillo-type protein</fullName>
    </submittedName>
</protein>
<comment type="subcellular location">
    <subcellularLocation>
        <location evidence="1">Nucleus</location>
    </subcellularLocation>
</comment>
<sequence length="1183" mass="133891">MVTSNQDLQFKQRLAGSATDLVKKLKELQAELKSMEQETVNTKSLSSVTKQLADSPLINHKDKGVRIYTACCIADMLRLYAPDAPYTNNTLKAIFELFVNELRNIATTSSPYFGMYYYLLESLSAVKSIVLITQLRNAKDLMIDLFRGIFDSVRPQQAKNVQICMSELLQHIIDEAEQLPQEIVDIILAQFLHKQKFDNPAAYRLACDLGNNCADKLQRYVFQYFSDIISVAGNGELSAKELADFKTVHQLVIELNKAASALLLNVIPQLEEELKLTDVTIRILATKSLGEMFAEKTSQLVTQYESTWKTWLQRRNDKIPQVRIVWIESLVNIIKAHGSLSKELSEGLSEKLVDPDEKVRAVACKTIGEFDYETSLHHIQKNTLIQVGHRCRDKKKSVSREAIQTLSVLYNQAYPEIEVGTQTSISQFGWMPSAILHAVYVNDNETFAYVDNAVFTKLFPPHGSPSSRAQRLLITFTALDDKGRTGFLSVLRRSVDARTCMTAFLQLLRSRESSAKSDVQEDYDKKLRTVIKVLCDRLPDPSKSSSLLYKYVQVHDDKCESLFSNCMDSRLPLKDLKNAAREALSCIESVLPAAAEMFSILIQRITLILINSEILTELVKNIGESEEHGQASGELLRSISLIFPAIFKDHLVEIMALLHQRDFTGASDLLQTLAEFAKQFPKSIPTDVKAKETLHSFIGSGTVEQARDAAIVLASLNNSDSECKDIAETINERLSVQSAGLLRDLAVLSQLTLYSPQALERINSSVTSFVVRKLLMTNTSEQETTFEVGRDWVEKEELDEYSLSKIMGLKVLVNRTIALAESDPTAAQEVVRPVFKLLWTILNQEGEIVEEKNTNDVLKSHLRLNAARSVLKLTRGRPLYEKMVTAPDFMRLSLIVQDPVYRVRQGLATRIMKYLRTKELHIRYLSFLFLAAHEPELEWRLHVRGFLVQQSRIQDTAENKLMLNELTIARLLHLLANHPDFMLKTAADDSNSLVSDEVHTVEDLNLSVKYIEFYLETMANSENISLIYHIAALLKTVRFTNANEPTKNLYVLSDLAQYVIQEKSRAHNWTLSSYPGKVNLPRELFVPLGSDELTHEVSSKYYLPLEWVHAREHKSERKSKGVTDIEKKMGQASKRRSRSPSASMEMDGIEDTDGAKPGASANTRVKRTKKSKIERVKEEPSRR</sequence>
<dbReference type="OrthoDB" id="200660at2759"/>
<feature type="region of interest" description="Disordered" evidence="7">
    <location>
        <begin position="1113"/>
        <end position="1183"/>
    </location>
</feature>
<keyword evidence="9" id="KW-1185">Reference proteome</keyword>
<feature type="compositionally biased region" description="Basic and acidic residues" evidence="7">
    <location>
        <begin position="1171"/>
        <end position="1183"/>
    </location>
</feature>
<dbReference type="STRING" id="64571.A0A1Y2GT92"/>
<evidence type="ECO:0000313" key="8">
    <source>
        <dbReference type="EMBL" id="ORZ20915.1"/>
    </source>
</evidence>
<dbReference type="InterPro" id="IPR039776">
    <property type="entry name" value="Pds5"/>
</dbReference>
<dbReference type="InterPro" id="IPR011989">
    <property type="entry name" value="ARM-like"/>
</dbReference>
<evidence type="ECO:0000256" key="4">
    <source>
        <dbReference type="ARBA" id="ARBA00023242"/>
    </source>
</evidence>
<feature type="coiled-coil region" evidence="6">
    <location>
        <begin position="11"/>
        <end position="45"/>
    </location>
</feature>